<dbReference type="PROSITE" id="PS50800">
    <property type="entry name" value="SAP"/>
    <property type="match status" value="1"/>
</dbReference>
<dbReference type="InterPro" id="IPR003034">
    <property type="entry name" value="SAP_dom"/>
</dbReference>
<gene>
    <name evidence="7" type="ORF">CCHL11_04889</name>
</gene>
<dbReference type="SUPFAM" id="SSF57850">
    <property type="entry name" value="RING/U-box"/>
    <property type="match status" value="1"/>
</dbReference>
<keyword evidence="2" id="KW-0479">Metal-binding</keyword>
<dbReference type="PROSITE" id="PS50966">
    <property type="entry name" value="ZF_SWIM"/>
    <property type="match status" value="1"/>
</dbReference>
<feature type="domain" description="SWIM-type" evidence="6">
    <location>
        <begin position="196"/>
        <end position="230"/>
    </location>
</feature>
<evidence type="ECO:0000259" key="4">
    <source>
        <dbReference type="PROSITE" id="PS50089"/>
    </source>
</evidence>
<dbReference type="STRING" id="708187.A0A1Q8S2N8"/>
<feature type="domain" description="RING-type" evidence="4">
    <location>
        <begin position="283"/>
        <end position="328"/>
    </location>
</feature>
<dbReference type="InterPro" id="IPR001841">
    <property type="entry name" value="Znf_RING"/>
</dbReference>
<dbReference type="InterPro" id="IPR007527">
    <property type="entry name" value="Znf_SWIM"/>
</dbReference>
<feature type="domain" description="SAP" evidence="5">
    <location>
        <begin position="76"/>
        <end position="110"/>
    </location>
</feature>
<comment type="caution">
    <text evidence="7">The sequence shown here is derived from an EMBL/GenBank/DDBJ whole genome shotgun (WGS) entry which is preliminary data.</text>
</comment>
<keyword evidence="2" id="KW-0863">Zinc-finger</keyword>
<dbReference type="InterPro" id="IPR013083">
    <property type="entry name" value="Znf_RING/FYVE/PHD"/>
</dbReference>
<organism evidence="7 8">
    <name type="scientific">Colletotrichum chlorophyti</name>
    <dbReference type="NCBI Taxonomy" id="708187"/>
    <lineage>
        <taxon>Eukaryota</taxon>
        <taxon>Fungi</taxon>
        <taxon>Dikarya</taxon>
        <taxon>Ascomycota</taxon>
        <taxon>Pezizomycotina</taxon>
        <taxon>Sordariomycetes</taxon>
        <taxon>Hypocreomycetidae</taxon>
        <taxon>Glomerellales</taxon>
        <taxon>Glomerellaceae</taxon>
        <taxon>Colletotrichum</taxon>
    </lineage>
</organism>
<dbReference type="Gene3D" id="1.10.720.30">
    <property type="entry name" value="SAP domain"/>
    <property type="match status" value="1"/>
</dbReference>
<evidence type="ECO:0000259" key="5">
    <source>
        <dbReference type="PROSITE" id="PS50800"/>
    </source>
</evidence>
<dbReference type="Proteomes" id="UP000186583">
    <property type="component" value="Unassembled WGS sequence"/>
</dbReference>
<evidence type="ECO:0000313" key="8">
    <source>
        <dbReference type="Proteomes" id="UP000186583"/>
    </source>
</evidence>
<dbReference type="SUPFAM" id="SSF68906">
    <property type="entry name" value="SAP domain"/>
    <property type="match status" value="1"/>
</dbReference>
<proteinExistence type="predicted"/>
<dbReference type="GO" id="GO:0008270">
    <property type="term" value="F:zinc ion binding"/>
    <property type="evidence" value="ECO:0007669"/>
    <property type="project" value="UniProtKB-KW"/>
</dbReference>
<evidence type="ECO:0000259" key="6">
    <source>
        <dbReference type="PROSITE" id="PS50966"/>
    </source>
</evidence>
<dbReference type="PANTHER" id="PTHR21540">
    <property type="entry name" value="RING FINGER AND SWIM DOMAIN-CONTAINING PROTEIN 2"/>
    <property type="match status" value="1"/>
</dbReference>
<feature type="compositionally biased region" description="Low complexity" evidence="3">
    <location>
        <begin position="1"/>
        <end position="20"/>
    </location>
</feature>
<dbReference type="AlphaFoldDB" id="A0A1Q8S2N8"/>
<evidence type="ECO:0000256" key="1">
    <source>
        <dbReference type="ARBA" id="ARBA00015551"/>
    </source>
</evidence>
<keyword evidence="8" id="KW-1185">Reference proteome</keyword>
<evidence type="ECO:0000256" key="2">
    <source>
        <dbReference type="PROSITE-ProRule" id="PRU00175"/>
    </source>
</evidence>
<dbReference type="EMBL" id="MPGH01000034">
    <property type="protein sequence ID" value="OLN95680.1"/>
    <property type="molecule type" value="Genomic_DNA"/>
</dbReference>
<sequence>MLTSRSSTAASSPPSSPVFAESEEDEERLNRSKTEEKAKKKSLADQYPPGIPRITRLGKCTYGINTGPLPDDGVDWAKLSVAVLKEQLAMRNMPDDGKKADLVERLTNVKTYKPDTVRVREPAPEADAFGPISQLLSSKGERRSWISPDEKGHINSVKKAMQEPMHILKLAAYGLHDQYGGPKSISLSLRGSTETYGVTIATQTSCDCTSFRFRPGSNCKHIIYVLTHVLRAPAELLPQRTLFAEELSKLIDNAPKVRFTPAEVSSNPALSNGVPKPKDGKSCPVCYKDLGEQQAVCCAKCGHSAHSSCFAVYSVQLAGWGLNCPVCQNDWAAAAV</sequence>
<dbReference type="Gene3D" id="3.30.40.10">
    <property type="entry name" value="Zinc/RING finger domain, C3HC4 (zinc finger)"/>
    <property type="match status" value="1"/>
</dbReference>
<dbReference type="InterPro" id="IPR036361">
    <property type="entry name" value="SAP_dom_sf"/>
</dbReference>
<accession>A0A1Q8S2N8</accession>
<dbReference type="Pfam" id="PF02037">
    <property type="entry name" value="SAP"/>
    <property type="match status" value="1"/>
</dbReference>
<dbReference type="InterPro" id="IPR039903">
    <property type="entry name" value="Zswim2"/>
</dbReference>
<keyword evidence="2" id="KW-0862">Zinc</keyword>
<reference evidence="7 8" key="1">
    <citation type="submission" date="2016-11" db="EMBL/GenBank/DDBJ databases">
        <title>Draft Genome Assembly of Colletotrichum chlorophyti a pathogen of herbaceous plants.</title>
        <authorList>
            <person name="Gan P."/>
            <person name="Narusaka M."/>
            <person name="Tsushima A."/>
            <person name="Narusaka Y."/>
            <person name="Takano Y."/>
            <person name="Shirasu K."/>
        </authorList>
    </citation>
    <scope>NUCLEOTIDE SEQUENCE [LARGE SCALE GENOMIC DNA]</scope>
    <source>
        <strain evidence="7 8">NTL11</strain>
    </source>
</reference>
<dbReference type="SMART" id="SM00184">
    <property type="entry name" value="RING"/>
    <property type="match status" value="1"/>
</dbReference>
<evidence type="ECO:0000313" key="7">
    <source>
        <dbReference type="EMBL" id="OLN95680.1"/>
    </source>
</evidence>
<feature type="region of interest" description="Disordered" evidence="3">
    <location>
        <begin position="1"/>
        <end position="50"/>
    </location>
</feature>
<dbReference type="PROSITE" id="PS50089">
    <property type="entry name" value="ZF_RING_2"/>
    <property type="match status" value="1"/>
</dbReference>
<protein>
    <recommendedName>
        <fullName evidence="1">Postreplication repair E3 ubiquitin-protein ligase RAD18</fullName>
    </recommendedName>
</protein>
<dbReference type="PANTHER" id="PTHR21540:SF0">
    <property type="entry name" value="PHD FAMILY PROTEIN"/>
    <property type="match status" value="1"/>
</dbReference>
<evidence type="ECO:0000256" key="3">
    <source>
        <dbReference type="SAM" id="MobiDB-lite"/>
    </source>
</evidence>
<dbReference type="GO" id="GO:0061630">
    <property type="term" value="F:ubiquitin protein ligase activity"/>
    <property type="evidence" value="ECO:0007669"/>
    <property type="project" value="InterPro"/>
</dbReference>
<name>A0A1Q8S2N8_9PEZI</name>
<dbReference type="OrthoDB" id="2122982at2759"/>
<feature type="compositionally biased region" description="Basic and acidic residues" evidence="3">
    <location>
        <begin position="28"/>
        <end position="38"/>
    </location>
</feature>